<keyword evidence="1" id="KW-0732">Signal</keyword>
<organism evidence="2">
    <name type="scientific">Eutreptiella gymnastica</name>
    <dbReference type="NCBI Taxonomy" id="73025"/>
    <lineage>
        <taxon>Eukaryota</taxon>
        <taxon>Discoba</taxon>
        <taxon>Euglenozoa</taxon>
        <taxon>Euglenida</taxon>
        <taxon>Spirocuta</taxon>
        <taxon>Euglenophyceae</taxon>
        <taxon>Eutreptiales</taxon>
        <taxon>Eutreptiaceae</taxon>
        <taxon>Eutreptiella</taxon>
    </lineage>
</organism>
<proteinExistence type="predicted"/>
<feature type="signal peptide" evidence="1">
    <location>
        <begin position="1"/>
        <end position="19"/>
    </location>
</feature>
<evidence type="ECO:0000313" key="2">
    <source>
        <dbReference type="EMBL" id="CAE0813965.1"/>
    </source>
</evidence>
<protein>
    <submittedName>
        <fullName evidence="2">Uncharacterized protein</fullName>
    </submittedName>
</protein>
<gene>
    <name evidence="2" type="ORF">EGYM00163_LOCUS25118</name>
</gene>
<name>A0A7S4D2D6_9EUGL</name>
<dbReference type="EMBL" id="HBJA01071477">
    <property type="protein sequence ID" value="CAE0813965.1"/>
    <property type="molecule type" value="Transcribed_RNA"/>
</dbReference>
<accession>A0A7S4D2D6</accession>
<dbReference type="AlphaFoldDB" id="A0A7S4D2D6"/>
<feature type="chain" id="PRO_5031554430" evidence="1">
    <location>
        <begin position="20"/>
        <end position="167"/>
    </location>
</feature>
<evidence type="ECO:0000256" key="1">
    <source>
        <dbReference type="SAM" id="SignalP"/>
    </source>
</evidence>
<sequence length="167" mass="18193">MTPRTYCILLVLPAVWSEAKPPHQPGPAFCARSGLPMHTWALAVSRSNHPDDIQGCPVFPSNTFNPPCNSSGKSTKCCTGRMAVYGSSTVLQAPQIYRAADISFPPPPQHIKPKSFAYTPIVFVLASVQTSSKVHGGTRERSWTQFQQVCAPLSLYMYMGDPLPLDG</sequence>
<reference evidence="2" key="1">
    <citation type="submission" date="2021-01" db="EMBL/GenBank/DDBJ databases">
        <authorList>
            <person name="Corre E."/>
            <person name="Pelletier E."/>
            <person name="Niang G."/>
            <person name="Scheremetjew M."/>
            <person name="Finn R."/>
            <person name="Kale V."/>
            <person name="Holt S."/>
            <person name="Cochrane G."/>
            <person name="Meng A."/>
            <person name="Brown T."/>
            <person name="Cohen L."/>
        </authorList>
    </citation>
    <scope>NUCLEOTIDE SEQUENCE</scope>
    <source>
        <strain evidence="2">CCMP1594</strain>
    </source>
</reference>